<feature type="compositionally biased region" description="Basic residues" evidence="1">
    <location>
        <begin position="79"/>
        <end position="98"/>
    </location>
</feature>
<evidence type="ECO:0000256" key="2">
    <source>
        <dbReference type="SAM" id="SignalP"/>
    </source>
</evidence>
<dbReference type="STRING" id="857293.CAAU_1461"/>
<evidence type="ECO:0000313" key="3">
    <source>
        <dbReference type="EMBL" id="CCJ33545.1"/>
    </source>
</evidence>
<feature type="signal peptide" evidence="2">
    <location>
        <begin position="1"/>
        <end position="25"/>
    </location>
</feature>
<feature type="chain" id="PRO_5003712054" evidence="2">
    <location>
        <begin position="26"/>
        <end position="267"/>
    </location>
</feature>
<sequence length="267" mass="29332">MKKLISILLIILLIFNGETWTSVQAAPSKKTSRAVKKSSADTTTKKVNKSSSKTASKKKNTTIRSKTSKTSKTKIATSNKKKAPKKVTTKSTAKKRLSTKSTTRRIVASRSAAGYGELLDWSVAKEVFSIGSKARVIDLLTGKSFYVIRTYGHLHADVEAASKEDTEIIKDIWNGFSWERRPVIVEVNGRRIAASMTSMPHAGVDSAPEGKIVNGRSGGYGRGMNLDKIKGNGMDGHIDIHFLNSRRHKDGAVDKDHQEMIKKAARF</sequence>
<dbReference type="AlphaFoldDB" id="I7LGT8"/>
<keyword evidence="4" id="KW-1185">Reference proteome</keyword>
<dbReference type="OrthoDB" id="529831at2"/>
<feature type="compositionally biased region" description="Basic residues" evidence="1">
    <location>
        <begin position="55"/>
        <end position="72"/>
    </location>
</feature>
<keyword evidence="2" id="KW-0732">Signal</keyword>
<organism evidence="3 4">
    <name type="scientific">Caloramator australicus RC3</name>
    <dbReference type="NCBI Taxonomy" id="857293"/>
    <lineage>
        <taxon>Bacteria</taxon>
        <taxon>Bacillati</taxon>
        <taxon>Bacillota</taxon>
        <taxon>Clostridia</taxon>
        <taxon>Eubacteriales</taxon>
        <taxon>Clostridiaceae</taxon>
        <taxon>Caloramator</taxon>
    </lineage>
</organism>
<proteinExistence type="predicted"/>
<dbReference type="eggNOG" id="COG1388">
    <property type="taxonomic scope" value="Bacteria"/>
</dbReference>
<dbReference type="Proteomes" id="UP000007652">
    <property type="component" value="Unassembled WGS sequence"/>
</dbReference>
<dbReference type="EMBL" id="CAKP01000082">
    <property type="protein sequence ID" value="CCJ33545.1"/>
    <property type="molecule type" value="Genomic_DNA"/>
</dbReference>
<protein>
    <submittedName>
        <fullName evidence="3">Uncharacterized protein</fullName>
    </submittedName>
</protein>
<comment type="caution">
    <text evidence="3">The sequence shown here is derived from an EMBL/GenBank/DDBJ whole genome shotgun (WGS) entry which is preliminary data.</text>
</comment>
<accession>I7LGT8</accession>
<evidence type="ECO:0000313" key="4">
    <source>
        <dbReference type="Proteomes" id="UP000007652"/>
    </source>
</evidence>
<feature type="region of interest" description="Disordered" evidence="1">
    <location>
        <begin position="29"/>
        <end position="101"/>
    </location>
</feature>
<name>I7LGT8_9CLOT</name>
<evidence type="ECO:0000256" key="1">
    <source>
        <dbReference type="SAM" id="MobiDB-lite"/>
    </source>
</evidence>
<dbReference type="RefSeq" id="WP_008908809.1">
    <property type="nucleotide sequence ID" value="NZ_CAKP01000082.1"/>
</dbReference>
<gene>
    <name evidence="3" type="ORF">CAAU_1461</name>
</gene>
<reference evidence="3 4" key="1">
    <citation type="journal article" date="2011" name="J. Bacteriol.">
        <title>Draft genome sequence of Caloramator australicus strain RC3T, a thermoanaerobe from the Great Artesian Basin of Australia.</title>
        <authorList>
            <person name="Ogg C.D."/>
            <person name="Patel B.K.C."/>
        </authorList>
    </citation>
    <scope>NUCLEOTIDE SEQUENCE [LARGE SCALE GENOMIC DNA]</scope>
    <source>
        <strain evidence="3 4">RC3</strain>
    </source>
</reference>